<dbReference type="InterPro" id="IPR030890">
    <property type="entry name" value="LP_HExxH_w_TonB"/>
</dbReference>
<keyword evidence="3" id="KW-1185">Reference proteome</keyword>
<evidence type="ECO:0000256" key="1">
    <source>
        <dbReference type="SAM" id="SignalP"/>
    </source>
</evidence>
<keyword evidence="1" id="KW-0732">Signal</keyword>
<dbReference type="Gene3D" id="3.40.390.70">
    <property type="match status" value="1"/>
</dbReference>
<protein>
    <recommendedName>
        <fullName evidence="4">Substrate import-associated zinc metallohydrolase lipoprotein</fullName>
    </recommendedName>
</protein>
<dbReference type="EMBL" id="RZNH01000062">
    <property type="protein sequence ID" value="NOU62279.1"/>
    <property type="molecule type" value="Genomic_DNA"/>
</dbReference>
<feature type="signal peptide" evidence="1">
    <location>
        <begin position="1"/>
        <end position="21"/>
    </location>
</feature>
<organism evidence="2 3">
    <name type="scientific">Marinifilum caeruleilacunae</name>
    <dbReference type="NCBI Taxonomy" id="2499076"/>
    <lineage>
        <taxon>Bacteria</taxon>
        <taxon>Pseudomonadati</taxon>
        <taxon>Bacteroidota</taxon>
        <taxon>Bacteroidia</taxon>
        <taxon>Marinilabiliales</taxon>
        <taxon>Marinifilaceae</taxon>
    </lineage>
</organism>
<evidence type="ECO:0000313" key="3">
    <source>
        <dbReference type="Proteomes" id="UP000732105"/>
    </source>
</evidence>
<evidence type="ECO:0008006" key="4">
    <source>
        <dbReference type="Google" id="ProtNLM"/>
    </source>
</evidence>
<accession>A0ABX1X1J2</accession>
<evidence type="ECO:0000313" key="2">
    <source>
        <dbReference type="EMBL" id="NOU62279.1"/>
    </source>
</evidence>
<name>A0ABX1X1J2_9BACT</name>
<dbReference type="Proteomes" id="UP000732105">
    <property type="component" value="Unassembled WGS sequence"/>
</dbReference>
<comment type="caution">
    <text evidence="2">The sequence shown here is derived from an EMBL/GenBank/DDBJ whole genome shotgun (WGS) entry which is preliminary data.</text>
</comment>
<proteinExistence type="predicted"/>
<reference evidence="2 3" key="1">
    <citation type="submission" date="2018-12" db="EMBL/GenBank/DDBJ databases">
        <title>Marinifilum JC070 sp. nov., a marine bacterium isolated from Yongle Blue Hole in the South China Sea.</title>
        <authorList>
            <person name="Fu T."/>
        </authorList>
    </citation>
    <scope>NUCLEOTIDE SEQUENCE [LARGE SCALE GENOMIC DNA]</scope>
    <source>
        <strain evidence="2 3">JC070</strain>
    </source>
</reference>
<feature type="chain" id="PRO_5047505114" description="Substrate import-associated zinc metallohydrolase lipoprotein" evidence="1">
    <location>
        <begin position="22"/>
        <end position="298"/>
    </location>
</feature>
<dbReference type="RefSeq" id="WP_171597538.1">
    <property type="nucleotide sequence ID" value="NZ_RZNH01000062.1"/>
</dbReference>
<dbReference type="Pfam" id="PF15890">
    <property type="entry name" value="Peptidase_Mx1"/>
    <property type="match status" value="1"/>
</dbReference>
<dbReference type="NCBIfam" id="TIGR04549">
    <property type="entry name" value="LP_HExxH_w_tonB"/>
    <property type="match status" value="1"/>
</dbReference>
<dbReference type="SUPFAM" id="SSF55486">
    <property type="entry name" value="Metalloproteases ('zincins'), catalytic domain"/>
    <property type="match status" value="1"/>
</dbReference>
<gene>
    <name evidence="2" type="ORF">ELS83_20995</name>
</gene>
<sequence>MKKIIYHLLLVAILFVPASCSEDDQPNPDVSVVSIEEGEMSEFDKYLEHIFVEPYNLRLVYKWVDIESDMGYQLVPASYKNSVKMANLIKYVCLDAYAEVSPDDFLKKYFPKMITLIGSGAYRNNGTMLLGTAESGLKIALYKVNDLNLGNINTLYAYYFRTIFHEFSHILHQTIDYTTDFDRISGTNYVGEGWNSAWGRNQCYQAGFISNYSSKEPNEDFVELIAHYITNTPASWEAKLVLAEADGAEGRQKLNQKMEIIRTYMKEFWDIDIDALRDAIQSRVNNLQQVDLDNITIE</sequence>